<dbReference type="Proteomes" id="UP001216674">
    <property type="component" value="Unassembled WGS sequence"/>
</dbReference>
<dbReference type="EMBL" id="JARJLM010000539">
    <property type="protein sequence ID" value="MDF3837831.1"/>
    <property type="molecule type" value="Genomic_DNA"/>
</dbReference>
<evidence type="ECO:0000313" key="2">
    <source>
        <dbReference type="Proteomes" id="UP001216674"/>
    </source>
</evidence>
<sequence length="40" mass="4509">MELPPSPRRRVYLMRHGAVTYFDATGRPALPELVPLNETG</sequence>
<name>A0ABT6AYX8_9BURK</name>
<keyword evidence="2" id="KW-1185">Reference proteome</keyword>
<feature type="non-terminal residue" evidence="1">
    <location>
        <position position="40"/>
    </location>
</feature>
<protein>
    <submittedName>
        <fullName evidence="1">Histidine phosphatase family protein</fullName>
    </submittedName>
</protein>
<accession>A0ABT6AYX8</accession>
<proteinExistence type="predicted"/>
<organism evidence="1 2">
    <name type="scientific">Cupriavidus basilensis</name>
    <dbReference type="NCBI Taxonomy" id="68895"/>
    <lineage>
        <taxon>Bacteria</taxon>
        <taxon>Pseudomonadati</taxon>
        <taxon>Pseudomonadota</taxon>
        <taxon>Betaproteobacteria</taxon>
        <taxon>Burkholderiales</taxon>
        <taxon>Burkholderiaceae</taxon>
        <taxon>Cupriavidus</taxon>
    </lineage>
</organism>
<evidence type="ECO:0000313" key="1">
    <source>
        <dbReference type="EMBL" id="MDF3837831.1"/>
    </source>
</evidence>
<gene>
    <name evidence="1" type="ORF">P3W85_33580</name>
</gene>
<reference evidence="1 2" key="1">
    <citation type="submission" date="2023-03" db="EMBL/GenBank/DDBJ databases">
        <title>Draft assemblies of triclosan tolerant bacteria isolated from returned activated sludge.</title>
        <authorList>
            <person name="Van Hamelsveld S."/>
        </authorList>
    </citation>
    <scope>NUCLEOTIDE SEQUENCE [LARGE SCALE GENOMIC DNA]</scope>
    <source>
        <strain evidence="1 2">GW210010_S58</strain>
    </source>
</reference>
<comment type="caution">
    <text evidence="1">The sequence shown here is derived from an EMBL/GenBank/DDBJ whole genome shotgun (WGS) entry which is preliminary data.</text>
</comment>